<gene>
    <name evidence="1" type="ORF">TSUD_212860</name>
</gene>
<evidence type="ECO:0000313" key="1">
    <source>
        <dbReference type="EMBL" id="GAU36633.1"/>
    </source>
</evidence>
<accession>A0A2Z6N3N4</accession>
<proteinExistence type="predicted"/>
<dbReference type="Proteomes" id="UP000242715">
    <property type="component" value="Unassembled WGS sequence"/>
</dbReference>
<organism evidence="1 2">
    <name type="scientific">Trifolium subterraneum</name>
    <name type="common">Subterranean clover</name>
    <dbReference type="NCBI Taxonomy" id="3900"/>
    <lineage>
        <taxon>Eukaryota</taxon>
        <taxon>Viridiplantae</taxon>
        <taxon>Streptophyta</taxon>
        <taxon>Embryophyta</taxon>
        <taxon>Tracheophyta</taxon>
        <taxon>Spermatophyta</taxon>
        <taxon>Magnoliopsida</taxon>
        <taxon>eudicotyledons</taxon>
        <taxon>Gunneridae</taxon>
        <taxon>Pentapetalae</taxon>
        <taxon>rosids</taxon>
        <taxon>fabids</taxon>
        <taxon>Fabales</taxon>
        <taxon>Fabaceae</taxon>
        <taxon>Papilionoideae</taxon>
        <taxon>50 kb inversion clade</taxon>
        <taxon>NPAAA clade</taxon>
        <taxon>Hologalegina</taxon>
        <taxon>IRL clade</taxon>
        <taxon>Trifolieae</taxon>
        <taxon>Trifolium</taxon>
    </lineage>
</organism>
<dbReference type="EMBL" id="DF973636">
    <property type="protein sequence ID" value="GAU36633.1"/>
    <property type="molecule type" value="Genomic_DNA"/>
</dbReference>
<dbReference type="AlphaFoldDB" id="A0A2Z6N3N4"/>
<sequence length="152" mass="16535">MVVRVEAMEARLPRPSTFVGVGTKPRLSAYPRMQLSGEFGARGRVKTSSPILETIDSTIKIMVQEFDESDSDRSEQSHHYDTVGVHVQVVHKKLVDSGNMKNNSQSPLDNIVVGMPILSTSHAVMQKGREINSGVSVEAGEVQGMLTSIIGD</sequence>
<reference evidence="2" key="1">
    <citation type="journal article" date="2017" name="Front. Plant Sci.">
        <title>Climate Clever Clovers: New Paradigm to Reduce the Environmental Footprint of Ruminants by Breeding Low Methanogenic Forages Utilizing Haplotype Variation.</title>
        <authorList>
            <person name="Kaur P."/>
            <person name="Appels R."/>
            <person name="Bayer P.E."/>
            <person name="Keeble-Gagnere G."/>
            <person name="Wang J."/>
            <person name="Hirakawa H."/>
            <person name="Shirasawa K."/>
            <person name="Vercoe P."/>
            <person name="Stefanova K."/>
            <person name="Durmic Z."/>
            <person name="Nichols P."/>
            <person name="Revell C."/>
            <person name="Isobe S.N."/>
            <person name="Edwards D."/>
            <person name="Erskine W."/>
        </authorList>
    </citation>
    <scope>NUCLEOTIDE SEQUENCE [LARGE SCALE GENOMIC DNA]</scope>
    <source>
        <strain evidence="2">cv. Daliak</strain>
    </source>
</reference>
<name>A0A2Z6N3N4_TRISU</name>
<evidence type="ECO:0000313" key="2">
    <source>
        <dbReference type="Proteomes" id="UP000242715"/>
    </source>
</evidence>
<protein>
    <submittedName>
        <fullName evidence="1">Uncharacterized protein</fullName>
    </submittedName>
</protein>
<keyword evidence="2" id="KW-1185">Reference proteome</keyword>